<evidence type="ECO:0000256" key="1">
    <source>
        <dbReference type="ARBA" id="ARBA00001013"/>
    </source>
</evidence>
<organism evidence="8 9">
    <name type="scientific">Oesophagostomum dentatum</name>
    <name type="common">Nodular worm</name>
    <dbReference type="NCBI Taxonomy" id="61180"/>
    <lineage>
        <taxon>Eukaryota</taxon>
        <taxon>Metazoa</taxon>
        <taxon>Ecdysozoa</taxon>
        <taxon>Nematoda</taxon>
        <taxon>Chromadorea</taxon>
        <taxon>Rhabditida</taxon>
        <taxon>Rhabditina</taxon>
        <taxon>Rhabditomorpha</taxon>
        <taxon>Strongyloidea</taxon>
        <taxon>Strongylidae</taxon>
        <taxon>Oesophagostomum</taxon>
    </lineage>
</organism>
<dbReference type="PANTHER" id="PTHR11069:SF23">
    <property type="entry name" value="LYSOSOMAL ACID GLUCOSYLCERAMIDASE"/>
    <property type="match status" value="1"/>
</dbReference>
<evidence type="ECO:0000256" key="3">
    <source>
        <dbReference type="ARBA" id="ARBA00012658"/>
    </source>
</evidence>
<dbReference type="PANTHER" id="PTHR11069">
    <property type="entry name" value="GLUCOSYLCERAMIDASE"/>
    <property type="match status" value="1"/>
</dbReference>
<evidence type="ECO:0000313" key="8">
    <source>
        <dbReference type="EMBL" id="KHJ84330.1"/>
    </source>
</evidence>
<name>A0A0B1SM91_OESDE</name>
<dbReference type="EC" id="3.2.1.45" evidence="3 6"/>
<dbReference type="GO" id="GO:0006680">
    <property type="term" value="P:glucosylceramide catabolic process"/>
    <property type="evidence" value="ECO:0007669"/>
    <property type="project" value="TreeGrafter"/>
</dbReference>
<dbReference type="PRINTS" id="PR00843">
    <property type="entry name" value="GLHYDRLASE30"/>
</dbReference>
<evidence type="ECO:0000259" key="7">
    <source>
        <dbReference type="Pfam" id="PF02055"/>
    </source>
</evidence>
<keyword evidence="5 6" id="KW-0378">Hydrolase</keyword>
<dbReference type="Pfam" id="PF02055">
    <property type="entry name" value="Glyco_hydro_30"/>
    <property type="match status" value="1"/>
</dbReference>
<comment type="catalytic activity">
    <reaction evidence="1">
        <text>a beta-D-glucosyl-(1&lt;-&gt;1')-N-acylsphing-4-enine + H2O = an N-acylsphing-4-enine + D-glucose</text>
        <dbReference type="Rhea" id="RHEA:13269"/>
        <dbReference type="ChEBI" id="CHEBI:4167"/>
        <dbReference type="ChEBI" id="CHEBI:15377"/>
        <dbReference type="ChEBI" id="CHEBI:22801"/>
        <dbReference type="ChEBI" id="CHEBI:52639"/>
        <dbReference type="EC" id="3.2.1.45"/>
    </reaction>
    <physiologicalReaction direction="left-to-right" evidence="1">
        <dbReference type="Rhea" id="RHEA:13270"/>
    </physiologicalReaction>
</comment>
<dbReference type="Proteomes" id="UP000053660">
    <property type="component" value="Unassembled WGS sequence"/>
</dbReference>
<keyword evidence="6" id="KW-0746">Sphingolipid metabolism</keyword>
<dbReference type="InterPro" id="IPR017853">
    <property type="entry name" value="GH"/>
</dbReference>
<dbReference type="Gene3D" id="3.20.20.80">
    <property type="entry name" value="Glycosidases"/>
    <property type="match status" value="2"/>
</dbReference>
<protein>
    <recommendedName>
        <fullName evidence="3 6">Glucosylceramidase</fullName>
        <ecNumber evidence="3 6">3.2.1.45</ecNumber>
    </recommendedName>
</protein>
<accession>A0A0B1SM91</accession>
<proteinExistence type="inferred from homology"/>
<evidence type="ECO:0000256" key="4">
    <source>
        <dbReference type="ARBA" id="ARBA00022729"/>
    </source>
</evidence>
<comment type="similarity">
    <text evidence="2 6">Belongs to the glycosyl hydrolase 30 family.</text>
</comment>
<keyword evidence="9" id="KW-1185">Reference proteome</keyword>
<dbReference type="GO" id="GO:0016020">
    <property type="term" value="C:membrane"/>
    <property type="evidence" value="ECO:0007669"/>
    <property type="project" value="GOC"/>
</dbReference>
<keyword evidence="6" id="KW-0326">Glycosidase</keyword>
<evidence type="ECO:0000256" key="2">
    <source>
        <dbReference type="ARBA" id="ARBA00005382"/>
    </source>
</evidence>
<dbReference type="InterPro" id="IPR001139">
    <property type="entry name" value="Glyco_hydro_30"/>
</dbReference>
<gene>
    <name evidence="8" type="ORF">OESDEN_15959</name>
</gene>
<keyword evidence="6" id="KW-0443">Lipid metabolism</keyword>
<reference evidence="8 9" key="1">
    <citation type="submission" date="2014-03" db="EMBL/GenBank/DDBJ databases">
        <title>Draft genome of the hookworm Oesophagostomum dentatum.</title>
        <authorList>
            <person name="Mitreva M."/>
        </authorList>
    </citation>
    <scope>NUCLEOTIDE SEQUENCE [LARGE SCALE GENOMIC DNA]</scope>
    <source>
        <strain evidence="8 9">OD-Hann</strain>
    </source>
</reference>
<feature type="domain" description="Glycosyl hydrolase family 30 TIM-barrel" evidence="7">
    <location>
        <begin position="153"/>
        <end position="257"/>
    </location>
</feature>
<feature type="non-terminal residue" evidence="8">
    <location>
        <position position="1"/>
    </location>
</feature>
<evidence type="ECO:0000313" key="9">
    <source>
        <dbReference type="Proteomes" id="UP000053660"/>
    </source>
</evidence>
<dbReference type="SUPFAM" id="SSF51011">
    <property type="entry name" value="Glycosyl hydrolase domain"/>
    <property type="match status" value="1"/>
</dbReference>
<dbReference type="GO" id="GO:0004348">
    <property type="term" value="F:glucosylceramidase activity"/>
    <property type="evidence" value="ECO:0007669"/>
    <property type="project" value="UniProtKB-EC"/>
</dbReference>
<evidence type="ECO:0000256" key="6">
    <source>
        <dbReference type="RuleBase" id="RU361188"/>
    </source>
</evidence>
<sequence length="261" mass="29629">FPADHPCTPKTYGYKSSDNKIVCVCNSTYCDDIEPLVGIPAGKAVVYVSSLAGKRFEKSLVPISDSIRKAEQEVMVDAREEFQSIIGFGGAITDSAGINLESLSEPTRSIGYNMVRVPIASTDFSTHEYSYADTNGDMNMTSFSLVEEDFKYKGGGWLLGEVNGEYYKSYAKYLIRFFEEYAKNGIDFWGMTLQNEPTSGAWKWYRWQTMFFTSKMQRDFVKVTLGPMFKTNNATKDLKLIGLDDNRMWLPRWADNVSCWN</sequence>
<dbReference type="EMBL" id="KN569038">
    <property type="protein sequence ID" value="KHJ84330.1"/>
    <property type="molecule type" value="Genomic_DNA"/>
</dbReference>
<dbReference type="AlphaFoldDB" id="A0A0B1SM91"/>
<dbReference type="SUPFAM" id="SSF51445">
    <property type="entry name" value="(Trans)glycosidases"/>
    <property type="match status" value="1"/>
</dbReference>
<keyword evidence="4" id="KW-0732">Signal</keyword>
<dbReference type="OrthoDB" id="5864414at2759"/>
<evidence type="ECO:0000256" key="5">
    <source>
        <dbReference type="ARBA" id="ARBA00022801"/>
    </source>
</evidence>
<dbReference type="InterPro" id="IPR033453">
    <property type="entry name" value="Glyco_hydro_30_TIM-barrel"/>
</dbReference>